<protein>
    <recommendedName>
        <fullName evidence="4">DUF333 domain-containing protein</fullName>
    </recommendedName>
</protein>
<keyword evidence="3" id="KW-1185">Reference proteome</keyword>
<organism evidence="2 3">
    <name type="scientific">Spectribacter hydrogenoxidans</name>
    <dbReference type="NCBI Taxonomy" id="3075608"/>
    <lineage>
        <taxon>Bacteria</taxon>
        <taxon>Pseudomonadati</taxon>
        <taxon>Pseudomonadota</taxon>
        <taxon>Gammaproteobacteria</taxon>
        <taxon>Salinisphaerales</taxon>
        <taxon>Salinisphaeraceae</taxon>
        <taxon>Spectribacter</taxon>
    </lineage>
</organism>
<evidence type="ECO:0000256" key="1">
    <source>
        <dbReference type="SAM" id="MobiDB-lite"/>
    </source>
</evidence>
<dbReference type="RefSeq" id="WP_311652198.1">
    <property type="nucleotide sequence ID" value="NZ_JAVRIB010000004.1"/>
</dbReference>
<evidence type="ECO:0008006" key="4">
    <source>
        <dbReference type="Google" id="ProtNLM"/>
    </source>
</evidence>
<feature type="region of interest" description="Disordered" evidence="1">
    <location>
        <begin position="14"/>
        <end position="41"/>
    </location>
</feature>
<proteinExistence type="predicted"/>
<sequence length="84" mass="8128">MTGIVLVLALAGCGQSDSGSEADAGAADGGDQAMSSDDAGSGGTCFSKVDCADGHQMLFGVSQDECAEANGSSWMAEGGSCEAL</sequence>
<reference evidence="2 3" key="1">
    <citation type="submission" date="2023-09" db="EMBL/GenBank/DDBJ databases">
        <authorList>
            <person name="Rey-Velasco X."/>
        </authorList>
    </citation>
    <scope>NUCLEOTIDE SEQUENCE [LARGE SCALE GENOMIC DNA]</scope>
    <source>
        <strain evidence="2 3">W335</strain>
    </source>
</reference>
<gene>
    <name evidence="2" type="ORF">RM532_05615</name>
</gene>
<dbReference type="Proteomes" id="UP001251857">
    <property type="component" value="Unassembled WGS sequence"/>
</dbReference>
<evidence type="ECO:0000313" key="2">
    <source>
        <dbReference type="EMBL" id="MDT0634431.1"/>
    </source>
</evidence>
<evidence type="ECO:0000313" key="3">
    <source>
        <dbReference type="Proteomes" id="UP001251857"/>
    </source>
</evidence>
<feature type="compositionally biased region" description="Low complexity" evidence="1">
    <location>
        <begin position="14"/>
        <end position="39"/>
    </location>
</feature>
<comment type="caution">
    <text evidence="2">The sequence shown here is derived from an EMBL/GenBank/DDBJ whole genome shotgun (WGS) entry which is preliminary data.</text>
</comment>
<accession>A0ABU3BZ92</accession>
<dbReference type="EMBL" id="JAVRIB010000004">
    <property type="protein sequence ID" value="MDT0634431.1"/>
    <property type="molecule type" value="Genomic_DNA"/>
</dbReference>
<name>A0ABU3BZ92_9GAMM</name>